<dbReference type="EMBL" id="MN739721">
    <property type="protein sequence ID" value="QHT22906.1"/>
    <property type="molecule type" value="Genomic_DNA"/>
</dbReference>
<evidence type="ECO:0000256" key="1">
    <source>
        <dbReference type="SAM" id="Phobius"/>
    </source>
</evidence>
<protein>
    <submittedName>
        <fullName evidence="2">Uncharacterized protein</fullName>
    </submittedName>
</protein>
<reference evidence="2" key="1">
    <citation type="journal article" date="2020" name="Nature">
        <title>Giant virus diversity and host interactions through global metagenomics.</title>
        <authorList>
            <person name="Schulz F."/>
            <person name="Roux S."/>
            <person name="Paez-Espino D."/>
            <person name="Jungbluth S."/>
            <person name="Walsh D.A."/>
            <person name="Denef V.J."/>
            <person name="McMahon K.D."/>
            <person name="Konstantinidis K.T."/>
            <person name="Eloe-Fadrosh E.A."/>
            <person name="Kyrpides N.C."/>
            <person name="Woyke T."/>
        </authorList>
    </citation>
    <scope>NUCLEOTIDE SEQUENCE</scope>
    <source>
        <strain evidence="2">GVMAG-M-3300023179-114</strain>
    </source>
</reference>
<keyword evidence="1" id="KW-1133">Transmembrane helix</keyword>
<sequence length="77" mass="8870">MLLDYISLPVFLISLAIGIFFVYILGSDQHVVYLYPTPDNYTSIMYKDNADQCFQYKAQETDCPMNPLLIKTIPIQT</sequence>
<evidence type="ECO:0000313" key="2">
    <source>
        <dbReference type="EMBL" id="QHT22906.1"/>
    </source>
</evidence>
<keyword evidence="1" id="KW-0812">Transmembrane</keyword>
<dbReference type="AlphaFoldDB" id="A0A6C0E196"/>
<keyword evidence="1" id="KW-0472">Membrane</keyword>
<accession>A0A6C0E196</accession>
<proteinExistence type="predicted"/>
<name>A0A6C0E196_9ZZZZ</name>
<feature type="transmembrane region" description="Helical" evidence="1">
    <location>
        <begin position="6"/>
        <end position="25"/>
    </location>
</feature>
<organism evidence="2">
    <name type="scientific">viral metagenome</name>
    <dbReference type="NCBI Taxonomy" id="1070528"/>
    <lineage>
        <taxon>unclassified sequences</taxon>
        <taxon>metagenomes</taxon>
        <taxon>organismal metagenomes</taxon>
    </lineage>
</organism>